<protein>
    <recommendedName>
        <fullName evidence="2">RapZ C-terminal domain-containing protein</fullName>
    </recommendedName>
</protein>
<dbReference type="EMBL" id="CAJNOM010000336">
    <property type="protein sequence ID" value="CAF1369076.1"/>
    <property type="molecule type" value="Genomic_DNA"/>
</dbReference>
<feature type="region of interest" description="Disordered" evidence="1">
    <location>
        <begin position="158"/>
        <end position="181"/>
    </location>
</feature>
<evidence type="ECO:0000259" key="2">
    <source>
        <dbReference type="Pfam" id="PF22740"/>
    </source>
</evidence>
<organism evidence="4 6">
    <name type="scientific">Adineta steineri</name>
    <dbReference type="NCBI Taxonomy" id="433720"/>
    <lineage>
        <taxon>Eukaryota</taxon>
        <taxon>Metazoa</taxon>
        <taxon>Spiralia</taxon>
        <taxon>Gnathifera</taxon>
        <taxon>Rotifera</taxon>
        <taxon>Eurotatoria</taxon>
        <taxon>Bdelloidea</taxon>
        <taxon>Adinetida</taxon>
        <taxon>Adinetidae</taxon>
        <taxon>Adineta</taxon>
    </lineage>
</organism>
<dbReference type="PANTHER" id="PTHR30448">
    <property type="entry name" value="RNASE ADAPTER PROTEIN RAPZ"/>
    <property type="match status" value="1"/>
</dbReference>
<name>A0A815LXS6_9BILA</name>
<dbReference type="AlphaFoldDB" id="A0A815LXS6"/>
<evidence type="ECO:0000313" key="5">
    <source>
        <dbReference type="Proteomes" id="UP000663832"/>
    </source>
</evidence>
<dbReference type="OrthoDB" id="9986620at2759"/>
<dbReference type="EMBL" id="CAJNOI010001467">
    <property type="protein sequence ID" value="CAF1415888.1"/>
    <property type="molecule type" value="Genomic_DNA"/>
</dbReference>
<evidence type="ECO:0000313" key="6">
    <source>
        <dbReference type="Proteomes" id="UP000663877"/>
    </source>
</evidence>
<dbReference type="InterPro" id="IPR005337">
    <property type="entry name" value="RapZ-like"/>
</dbReference>
<feature type="compositionally biased region" description="Basic and acidic residues" evidence="1">
    <location>
        <begin position="165"/>
        <end position="181"/>
    </location>
</feature>
<reference evidence="4" key="1">
    <citation type="submission" date="2021-02" db="EMBL/GenBank/DDBJ databases">
        <authorList>
            <person name="Nowell W R."/>
        </authorList>
    </citation>
    <scope>NUCLEOTIDE SEQUENCE</scope>
</reference>
<evidence type="ECO:0000313" key="4">
    <source>
        <dbReference type="EMBL" id="CAF1415888.1"/>
    </source>
</evidence>
<dbReference type="GO" id="GO:0005524">
    <property type="term" value="F:ATP binding"/>
    <property type="evidence" value="ECO:0007669"/>
    <property type="project" value="InterPro"/>
</dbReference>
<dbReference type="Proteomes" id="UP000663832">
    <property type="component" value="Unassembled WGS sequence"/>
</dbReference>
<proteinExistence type="predicted"/>
<evidence type="ECO:0000313" key="3">
    <source>
        <dbReference type="EMBL" id="CAF1369076.1"/>
    </source>
</evidence>
<accession>A0A815LXS6</accession>
<sequence length="181" mass="21416">MIAANDSHIDNDKDSKASKLAIKWKKIHLKLSANPQKFVVTFPTTQGRITVTALKSCFRYRVRHFPTTNVENYQQYDGRHKRIQNELLNLVEYEDIIKMITEQLSIFIHNQKKNSIKLAVGCEQGQHRSVAVIERLAELLKVTYNVEVIHRDLQRTRYDKKKQKERTQNRDKKYTNYDENN</sequence>
<keyword evidence="5" id="KW-1185">Reference proteome</keyword>
<dbReference type="Proteomes" id="UP000663877">
    <property type="component" value="Unassembled WGS sequence"/>
</dbReference>
<evidence type="ECO:0000256" key="1">
    <source>
        <dbReference type="SAM" id="MobiDB-lite"/>
    </source>
</evidence>
<dbReference type="InterPro" id="IPR053931">
    <property type="entry name" value="RapZ_C"/>
</dbReference>
<feature type="domain" description="RapZ C-terminal" evidence="2">
    <location>
        <begin position="65"/>
        <end position="153"/>
    </location>
</feature>
<gene>
    <name evidence="4" type="ORF">BJG266_LOCUS38485</name>
    <name evidence="3" type="ORF">QVE165_LOCUS34997</name>
</gene>
<dbReference type="Pfam" id="PF22740">
    <property type="entry name" value="PapZ_C"/>
    <property type="match status" value="1"/>
</dbReference>
<comment type="caution">
    <text evidence="4">The sequence shown here is derived from an EMBL/GenBank/DDBJ whole genome shotgun (WGS) entry which is preliminary data.</text>
</comment>
<dbReference type="PANTHER" id="PTHR30448:SF0">
    <property type="entry name" value="RNASE ADAPTER PROTEIN RAPZ"/>
    <property type="match status" value="1"/>
</dbReference>